<dbReference type="Pfam" id="PF08021">
    <property type="entry name" value="FAD_binding_9"/>
    <property type="match status" value="1"/>
</dbReference>
<feature type="domain" description="FAD-binding FR-type" evidence="2">
    <location>
        <begin position="7"/>
        <end position="136"/>
    </location>
</feature>
<dbReference type="Pfam" id="PF04954">
    <property type="entry name" value="SIP"/>
    <property type="match status" value="1"/>
</dbReference>
<dbReference type="Gene3D" id="2.40.30.10">
    <property type="entry name" value="Translation factors"/>
    <property type="match status" value="1"/>
</dbReference>
<dbReference type="InterPro" id="IPR039261">
    <property type="entry name" value="FNR_nucleotide-bd"/>
</dbReference>
<dbReference type="InterPro" id="IPR013113">
    <property type="entry name" value="SIP_FAD-bd"/>
</dbReference>
<dbReference type="Gene3D" id="3.40.50.80">
    <property type="entry name" value="Nucleotide-binding domain of ferredoxin-NADP reductase (FNR) module"/>
    <property type="match status" value="1"/>
</dbReference>
<dbReference type="SUPFAM" id="SSF63380">
    <property type="entry name" value="Riboflavin synthase domain-like"/>
    <property type="match status" value="1"/>
</dbReference>
<dbReference type="InterPro" id="IPR017938">
    <property type="entry name" value="Riboflavin_synthase-like_b-brl"/>
</dbReference>
<protein>
    <submittedName>
        <fullName evidence="3">Siderophore-interacting protein</fullName>
    </submittedName>
</protein>
<dbReference type="PANTHER" id="PTHR30157">
    <property type="entry name" value="FERRIC REDUCTASE, NADPH-DEPENDENT"/>
    <property type="match status" value="1"/>
</dbReference>
<accession>A0A3A8EP76</accession>
<dbReference type="InterPro" id="IPR007037">
    <property type="entry name" value="SIP_rossman_dom"/>
</dbReference>
<dbReference type="InterPro" id="IPR039374">
    <property type="entry name" value="SIP_fam"/>
</dbReference>
<dbReference type="PANTHER" id="PTHR30157:SF0">
    <property type="entry name" value="NADPH-DEPENDENT FERRIC-CHELATE REDUCTASE"/>
    <property type="match status" value="1"/>
</dbReference>
<evidence type="ECO:0000313" key="4">
    <source>
        <dbReference type="Proteomes" id="UP000269001"/>
    </source>
</evidence>
<dbReference type="GO" id="GO:0016491">
    <property type="term" value="F:oxidoreductase activity"/>
    <property type="evidence" value="ECO:0007669"/>
    <property type="project" value="InterPro"/>
</dbReference>
<comment type="similarity">
    <text evidence="1">Belongs to the SIP oxidoreductase family.</text>
</comment>
<dbReference type="Proteomes" id="UP000269001">
    <property type="component" value="Unassembled WGS sequence"/>
</dbReference>
<evidence type="ECO:0000313" key="3">
    <source>
        <dbReference type="EMBL" id="RKG30661.1"/>
    </source>
</evidence>
<dbReference type="EMBL" id="RAXU01000029">
    <property type="protein sequence ID" value="RKG30661.1"/>
    <property type="molecule type" value="Genomic_DNA"/>
</dbReference>
<sequence>MNQAQPYLIVNMQLAQIQKLSPTMTRFTFQGDQLDQVLSYAPDQRVKLFFPIIDNPEQTQWIENHAEWYQHYRQLPEQVRPPMRTYTIRHLRQKQKQVDIDFAMHGATGPASSWAEQAKLGDHLQMAAPNIAWQGEQAGFEWQPPQHASQILLMADETALPAVSGIIEELVQQNTQAHVKVYIEMPLNQDQVAFAEHPNIQVQWFSREQGQSAGHHLIETVQQLFKPTQQQQVELEDINVDEQILWLTKNEQQAQQTFYAWVAAESAAVLAIRRFLIQDCGIDKNCLNFMGYWRKGKVFD</sequence>
<dbReference type="AlphaFoldDB" id="A0A3A8EP76"/>
<keyword evidence="4" id="KW-1185">Reference proteome</keyword>
<dbReference type="CDD" id="cd06193">
    <property type="entry name" value="siderophore_interacting"/>
    <property type="match status" value="1"/>
</dbReference>
<dbReference type="RefSeq" id="WP_120371332.1">
    <property type="nucleotide sequence ID" value="NZ_RAXU01000029.1"/>
</dbReference>
<dbReference type="InterPro" id="IPR017927">
    <property type="entry name" value="FAD-bd_FR_type"/>
</dbReference>
<name>A0A3A8EP76_9GAMM</name>
<proteinExistence type="inferred from homology"/>
<gene>
    <name evidence="3" type="ORF">D7V21_15520</name>
</gene>
<evidence type="ECO:0000256" key="1">
    <source>
        <dbReference type="ARBA" id="ARBA00035644"/>
    </source>
</evidence>
<reference evidence="3 4" key="1">
    <citation type="submission" date="2018-09" db="EMBL/GenBank/DDBJ databases">
        <title>The draft genome of Acinetobacter spp. strains.</title>
        <authorList>
            <person name="Qin J."/>
            <person name="Feng Y."/>
            <person name="Zong Z."/>
        </authorList>
    </citation>
    <scope>NUCLEOTIDE SEQUENCE [LARGE SCALE GENOMIC DNA]</scope>
    <source>
        <strain evidence="3 4">WCHAc060096</strain>
    </source>
</reference>
<organism evidence="3 4">
    <name type="scientific">Acinetobacter guerrae</name>
    <dbReference type="NCBI Taxonomy" id="1843371"/>
    <lineage>
        <taxon>Bacteria</taxon>
        <taxon>Pseudomonadati</taxon>
        <taxon>Pseudomonadota</taxon>
        <taxon>Gammaproteobacteria</taxon>
        <taxon>Moraxellales</taxon>
        <taxon>Moraxellaceae</taxon>
        <taxon>Acinetobacter</taxon>
    </lineage>
</organism>
<evidence type="ECO:0000259" key="2">
    <source>
        <dbReference type="PROSITE" id="PS51384"/>
    </source>
</evidence>
<comment type="caution">
    <text evidence="3">The sequence shown here is derived from an EMBL/GenBank/DDBJ whole genome shotgun (WGS) entry which is preliminary data.</text>
</comment>
<dbReference type="PROSITE" id="PS51384">
    <property type="entry name" value="FAD_FR"/>
    <property type="match status" value="1"/>
</dbReference>